<proteinExistence type="predicted"/>
<dbReference type="EMBL" id="LXQA011033451">
    <property type="protein sequence ID" value="MCI82039.1"/>
    <property type="molecule type" value="Genomic_DNA"/>
</dbReference>
<sequence length="33" mass="3486">PTARGRVYYMGTGVSGQASNAIHEDYQIAATTV</sequence>
<feature type="non-terminal residue" evidence="1">
    <location>
        <position position="1"/>
    </location>
</feature>
<evidence type="ECO:0000313" key="1">
    <source>
        <dbReference type="EMBL" id="MCI82039.1"/>
    </source>
</evidence>
<reference evidence="1 2" key="1">
    <citation type="journal article" date="2018" name="Front. Plant Sci.">
        <title>Red Clover (Trifolium pratense) and Zigzag Clover (T. medium) - A Picture of Genomic Similarities and Differences.</title>
        <authorList>
            <person name="Dluhosova J."/>
            <person name="Istvanek J."/>
            <person name="Nedelnik J."/>
            <person name="Repkova J."/>
        </authorList>
    </citation>
    <scope>NUCLEOTIDE SEQUENCE [LARGE SCALE GENOMIC DNA]</scope>
    <source>
        <strain evidence="2">cv. 10/8</strain>
        <tissue evidence="1">Leaf</tissue>
    </source>
</reference>
<protein>
    <submittedName>
        <fullName evidence="1">Uncharacterized protein</fullName>
    </submittedName>
</protein>
<evidence type="ECO:0000313" key="2">
    <source>
        <dbReference type="Proteomes" id="UP000265520"/>
    </source>
</evidence>
<keyword evidence="2" id="KW-1185">Reference proteome</keyword>
<organism evidence="1 2">
    <name type="scientific">Trifolium medium</name>
    <dbReference type="NCBI Taxonomy" id="97028"/>
    <lineage>
        <taxon>Eukaryota</taxon>
        <taxon>Viridiplantae</taxon>
        <taxon>Streptophyta</taxon>
        <taxon>Embryophyta</taxon>
        <taxon>Tracheophyta</taxon>
        <taxon>Spermatophyta</taxon>
        <taxon>Magnoliopsida</taxon>
        <taxon>eudicotyledons</taxon>
        <taxon>Gunneridae</taxon>
        <taxon>Pentapetalae</taxon>
        <taxon>rosids</taxon>
        <taxon>fabids</taxon>
        <taxon>Fabales</taxon>
        <taxon>Fabaceae</taxon>
        <taxon>Papilionoideae</taxon>
        <taxon>50 kb inversion clade</taxon>
        <taxon>NPAAA clade</taxon>
        <taxon>Hologalegina</taxon>
        <taxon>IRL clade</taxon>
        <taxon>Trifolieae</taxon>
        <taxon>Trifolium</taxon>
    </lineage>
</organism>
<name>A0A392V477_9FABA</name>
<dbReference type="AlphaFoldDB" id="A0A392V477"/>
<dbReference type="Proteomes" id="UP000265520">
    <property type="component" value="Unassembled WGS sequence"/>
</dbReference>
<accession>A0A392V477</accession>
<comment type="caution">
    <text evidence="1">The sequence shown here is derived from an EMBL/GenBank/DDBJ whole genome shotgun (WGS) entry which is preliminary data.</text>
</comment>